<dbReference type="Gene3D" id="3.40.50.720">
    <property type="entry name" value="NAD(P)-binding Rossmann-like Domain"/>
    <property type="match status" value="2"/>
</dbReference>
<dbReference type="GO" id="GO:0051287">
    <property type="term" value="F:NAD binding"/>
    <property type="evidence" value="ECO:0007669"/>
    <property type="project" value="InterPro"/>
</dbReference>
<dbReference type="PIRSF" id="PIRSF000124">
    <property type="entry name" value="UDPglc_GDPman_dh"/>
    <property type="match status" value="1"/>
</dbReference>
<dbReference type="SUPFAM" id="SSF52413">
    <property type="entry name" value="UDP-glucose/GDP-mannose dehydrogenase C-terminal domain"/>
    <property type="match status" value="1"/>
</dbReference>
<organism evidence="5 6">
    <name type="scientific">Streptomyces parvus</name>
    <dbReference type="NCBI Taxonomy" id="66428"/>
    <lineage>
        <taxon>Bacteria</taxon>
        <taxon>Bacillati</taxon>
        <taxon>Actinomycetota</taxon>
        <taxon>Actinomycetes</taxon>
        <taxon>Kitasatosporales</taxon>
        <taxon>Streptomycetaceae</taxon>
        <taxon>Streptomyces</taxon>
    </lineage>
</organism>
<name>A0A5D4I4Y5_9ACTN</name>
<dbReference type="GO" id="GO:0016628">
    <property type="term" value="F:oxidoreductase activity, acting on the CH-CH group of donors, NAD or NADP as acceptor"/>
    <property type="evidence" value="ECO:0007669"/>
    <property type="project" value="InterPro"/>
</dbReference>
<dbReference type="Pfam" id="PF03721">
    <property type="entry name" value="UDPG_MGDP_dh_N"/>
    <property type="match status" value="1"/>
</dbReference>
<dbReference type="Pfam" id="PF00984">
    <property type="entry name" value="UDPG_MGDP_dh"/>
    <property type="match status" value="1"/>
</dbReference>
<evidence type="ECO:0000313" key="6">
    <source>
        <dbReference type="Proteomes" id="UP000323242"/>
    </source>
</evidence>
<dbReference type="SUPFAM" id="SSF48179">
    <property type="entry name" value="6-phosphogluconate dehydrogenase C-terminal domain-like"/>
    <property type="match status" value="1"/>
</dbReference>
<dbReference type="PANTHER" id="PTHR43491:SF1">
    <property type="entry name" value="UDP-N-ACETYL-D-MANNOSAMINE DEHYDROGENASE"/>
    <property type="match status" value="1"/>
</dbReference>
<keyword evidence="1" id="KW-0560">Oxidoreductase</keyword>
<dbReference type="InterPro" id="IPR014026">
    <property type="entry name" value="UDP-Glc/GDP-Man_DH_dimer"/>
</dbReference>
<dbReference type="SMART" id="SM00984">
    <property type="entry name" value="UDPG_MGDP_dh_C"/>
    <property type="match status" value="1"/>
</dbReference>
<evidence type="ECO:0000259" key="4">
    <source>
        <dbReference type="SMART" id="SM00984"/>
    </source>
</evidence>
<dbReference type="InterPro" id="IPR028359">
    <property type="entry name" value="UDP_ManNAc/GlcNAc_DH"/>
</dbReference>
<reference evidence="5 6" key="1">
    <citation type="submission" date="2019-08" db="EMBL/GenBank/DDBJ databases">
        <title>Draft genome for granaticin producer strain Streptomyces parvus C05.</title>
        <authorList>
            <person name="Gonzalez-Pimentel J.L."/>
        </authorList>
    </citation>
    <scope>NUCLEOTIDE SEQUENCE [LARGE SCALE GENOMIC DNA]</scope>
    <source>
        <strain evidence="5 6">C05</strain>
    </source>
</reference>
<dbReference type="InterPro" id="IPR036291">
    <property type="entry name" value="NAD(P)-bd_dom_sf"/>
</dbReference>
<accession>A0A5D4I4Y5</accession>
<evidence type="ECO:0000256" key="1">
    <source>
        <dbReference type="ARBA" id="ARBA00023002"/>
    </source>
</evidence>
<dbReference type="GO" id="GO:0000271">
    <property type="term" value="P:polysaccharide biosynthetic process"/>
    <property type="evidence" value="ECO:0007669"/>
    <property type="project" value="InterPro"/>
</dbReference>
<dbReference type="PANTHER" id="PTHR43491">
    <property type="entry name" value="UDP-N-ACETYL-D-MANNOSAMINE DEHYDROGENASE"/>
    <property type="match status" value="1"/>
</dbReference>
<dbReference type="GO" id="GO:0016616">
    <property type="term" value="F:oxidoreductase activity, acting on the CH-OH group of donors, NAD or NADP as acceptor"/>
    <property type="evidence" value="ECO:0007669"/>
    <property type="project" value="InterPro"/>
</dbReference>
<dbReference type="RefSeq" id="WP_148905044.1">
    <property type="nucleotide sequence ID" value="NZ_VSZQ01000341.1"/>
</dbReference>
<dbReference type="Pfam" id="PF03720">
    <property type="entry name" value="UDPG_MGDP_dh_C"/>
    <property type="match status" value="1"/>
</dbReference>
<dbReference type="NCBIfam" id="TIGR03026">
    <property type="entry name" value="NDP-sugDHase"/>
    <property type="match status" value="1"/>
</dbReference>
<evidence type="ECO:0000256" key="2">
    <source>
        <dbReference type="ARBA" id="ARBA00023027"/>
    </source>
</evidence>
<evidence type="ECO:0000313" key="5">
    <source>
        <dbReference type="EMBL" id="TYR47205.1"/>
    </source>
</evidence>
<dbReference type="InterPro" id="IPR017476">
    <property type="entry name" value="UDP-Glc/GDP-Man"/>
</dbReference>
<dbReference type="SUPFAM" id="SSF51735">
    <property type="entry name" value="NAD(P)-binding Rossmann-fold domains"/>
    <property type="match status" value="1"/>
</dbReference>
<dbReference type="PIRSF" id="PIRSF500136">
    <property type="entry name" value="UDP_ManNAc_DH"/>
    <property type="match status" value="1"/>
</dbReference>
<dbReference type="EMBL" id="VSZQ01000341">
    <property type="protein sequence ID" value="TYR47205.1"/>
    <property type="molecule type" value="Genomic_DNA"/>
</dbReference>
<keyword evidence="6" id="KW-1185">Reference proteome</keyword>
<dbReference type="InterPro" id="IPR008927">
    <property type="entry name" value="6-PGluconate_DH-like_C_sf"/>
</dbReference>
<gene>
    <name evidence="5" type="ORF">FY004_35765</name>
</gene>
<comment type="caution">
    <text evidence="5">The sequence shown here is derived from an EMBL/GenBank/DDBJ whole genome shotgun (WGS) entry which is preliminary data.</text>
</comment>
<dbReference type="AlphaFoldDB" id="A0A5D4I4Y5"/>
<dbReference type="InterPro" id="IPR014027">
    <property type="entry name" value="UDP-Glc/GDP-Man_DH_C"/>
</dbReference>
<feature type="domain" description="UDP-glucose/GDP-mannose dehydrogenase C-terminal" evidence="4">
    <location>
        <begin position="333"/>
        <end position="426"/>
    </location>
</feature>
<keyword evidence="2" id="KW-0520">NAD</keyword>
<evidence type="ECO:0000256" key="3">
    <source>
        <dbReference type="PIRNR" id="PIRNR000124"/>
    </source>
</evidence>
<dbReference type="InterPro" id="IPR036220">
    <property type="entry name" value="UDP-Glc/GDP-Man_DH_C_sf"/>
</dbReference>
<dbReference type="Proteomes" id="UP000323242">
    <property type="component" value="Unassembled WGS sequence"/>
</dbReference>
<comment type="similarity">
    <text evidence="3">Belongs to the UDP-glucose/GDP-mannose dehydrogenase family.</text>
</comment>
<protein>
    <submittedName>
        <fullName evidence="5">Nucleotide sugar dehydrogenase</fullName>
    </submittedName>
</protein>
<proteinExistence type="inferred from homology"/>
<dbReference type="InterPro" id="IPR001732">
    <property type="entry name" value="UDP-Glc/GDP-Man_DH_N"/>
</dbReference>
<sequence>MAKLLTAGDVPFSSARLSSVAVIGMGYVGLPTALGLHANGISVLGIDHDPQRLEAIRNQNVDLIGPDRERLATALGASGFELTTDVARLAEADAVMVCVPTPVDSRLLPDLGPLGDACDKLVRYARAGQTFILTSTSFIGTTATMLVEPLTDRGLTVGSDVFVASSPERIDPGNVRHTQQETPRVLGGVTPRCTDMAARVIEALSPSAHRVRSPEVAEMTKLYENTFRAVNIALANEFADICADLTLDPMEVIDAASTKPYGFMPFHPGPGVGGHCIPCDPHYLLWQLSETRTGAPLVRQAMNAIAERPRRVVERVQGVLSDNGKGMAGSRILVVGVSYKPGVRDVRSSPALEIIELLTRRGAKVGYYDPLIQRVALADGTVLESIVEPAGSDWDAALLHTVQPDHDYAWVHQCPMTVDATYRFAPSPASC</sequence>